<dbReference type="EMBL" id="WURB01000001">
    <property type="protein sequence ID" value="MXQ10045.1"/>
    <property type="molecule type" value="Genomic_DNA"/>
</dbReference>
<dbReference type="PANTHER" id="PTHR43386:SF2">
    <property type="entry name" value="OLIGOPEPTIDE TRANSPORT SYSTEM PERMEASE PROTEIN OPPC"/>
    <property type="match status" value="1"/>
</dbReference>
<comment type="subcellular location">
    <subcellularLocation>
        <location evidence="1">Cell inner membrane</location>
        <topology evidence="1">Multi-pass membrane protein</topology>
    </subcellularLocation>
    <subcellularLocation>
        <location evidence="12">Cell membrane</location>
        <topology evidence="12">Multi-pass membrane protein</topology>
    </subcellularLocation>
</comment>
<name>A0A7X3MNF8_9HYPH</name>
<dbReference type="SUPFAM" id="SSF161098">
    <property type="entry name" value="MetI-like"/>
    <property type="match status" value="1"/>
</dbReference>
<dbReference type="InterPro" id="IPR050366">
    <property type="entry name" value="BP-dependent_transpt_permease"/>
</dbReference>
<dbReference type="Proteomes" id="UP000436483">
    <property type="component" value="Unassembled WGS sequence"/>
</dbReference>
<reference evidence="14 15" key="1">
    <citation type="submission" date="2019-12" db="EMBL/GenBank/DDBJ databases">
        <authorList>
            <person name="Yuan C.-G."/>
        </authorList>
    </citation>
    <scope>NUCLEOTIDE SEQUENCE [LARGE SCALE GENOMIC DNA]</scope>
    <source>
        <strain evidence="14 15">KCTC 23863</strain>
    </source>
</reference>
<protein>
    <recommendedName>
        <fullName evidence="11">Oligopeptide transport system permease protein OppC</fullName>
    </recommendedName>
</protein>
<evidence type="ECO:0000256" key="10">
    <source>
        <dbReference type="ARBA" id="ARBA00024202"/>
    </source>
</evidence>
<sequence>MAEGAALPVETMTGPVVTGRSLWAEARGRLVRNRAALTSIIVLTLIALACIFGPFFTGHPFDRVYTDYVKVPASFEAYPKPDQIVPQVERIGARVRAKAENIRTDNGIVHVTLVSSSARPIDERLLAYFERSDLFGTATVVERQEEGRRLVIDVPVKRQHFFFGTDANGRDLLTRTMKAGQISLSIGLLATFVAILIGVIYGATSGYLGGRVDLVMMRIVDILYSLPFIFFVIMLVVFFGRNFILMFIAVGAVEWLDMARIVRGQTLSIKRQEYVQAAEALGVETKGIIRRHVIPNTLGPVVVYMTLLVPKVILLESFLSFLGLGVQEPNTSLGVLISEGAKNIQGATWMLLHPSITLVAILFCLNFIGDGLRDALDPKDR</sequence>
<feature type="transmembrane region" description="Helical" evidence="12">
    <location>
        <begin position="301"/>
        <end position="326"/>
    </location>
</feature>
<evidence type="ECO:0000256" key="3">
    <source>
        <dbReference type="ARBA" id="ARBA00022475"/>
    </source>
</evidence>
<dbReference type="GO" id="GO:0005886">
    <property type="term" value="C:plasma membrane"/>
    <property type="evidence" value="ECO:0007669"/>
    <property type="project" value="UniProtKB-SubCell"/>
</dbReference>
<proteinExistence type="inferred from homology"/>
<keyword evidence="9 12" id="KW-0472">Membrane</keyword>
<dbReference type="AlphaFoldDB" id="A0A7X3MNF8"/>
<organism evidence="14 15">
    <name type="scientific">Microvirga makkahensis</name>
    <dbReference type="NCBI Taxonomy" id="1128670"/>
    <lineage>
        <taxon>Bacteria</taxon>
        <taxon>Pseudomonadati</taxon>
        <taxon>Pseudomonadota</taxon>
        <taxon>Alphaproteobacteria</taxon>
        <taxon>Hyphomicrobiales</taxon>
        <taxon>Methylobacteriaceae</taxon>
        <taxon>Microvirga</taxon>
    </lineage>
</organism>
<evidence type="ECO:0000256" key="11">
    <source>
        <dbReference type="ARBA" id="ARBA00072251"/>
    </source>
</evidence>
<dbReference type="PANTHER" id="PTHR43386">
    <property type="entry name" value="OLIGOPEPTIDE TRANSPORT SYSTEM PERMEASE PROTEIN APPC"/>
    <property type="match status" value="1"/>
</dbReference>
<accession>A0A7X3MNF8</accession>
<comment type="caution">
    <text evidence="14">The sequence shown here is derived from an EMBL/GenBank/DDBJ whole genome shotgun (WGS) entry which is preliminary data.</text>
</comment>
<dbReference type="RefSeq" id="WP_160882658.1">
    <property type="nucleotide sequence ID" value="NZ_WURB01000001.1"/>
</dbReference>
<keyword evidence="8 12" id="KW-1133">Transmembrane helix</keyword>
<evidence type="ECO:0000256" key="5">
    <source>
        <dbReference type="ARBA" id="ARBA00022692"/>
    </source>
</evidence>
<feature type="transmembrane region" description="Helical" evidence="12">
    <location>
        <begin position="215"/>
        <end position="237"/>
    </location>
</feature>
<evidence type="ECO:0000256" key="1">
    <source>
        <dbReference type="ARBA" id="ARBA00004429"/>
    </source>
</evidence>
<evidence type="ECO:0000256" key="12">
    <source>
        <dbReference type="RuleBase" id="RU363032"/>
    </source>
</evidence>
<dbReference type="PROSITE" id="PS50928">
    <property type="entry name" value="ABC_TM1"/>
    <property type="match status" value="1"/>
</dbReference>
<evidence type="ECO:0000256" key="6">
    <source>
        <dbReference type="ARBA" id="ARBA00022856"/>
    </source>
</evidence>
<evidence type="ECO:0000256" key="7">
    <source>
        <dbReference type="ARBA" id="ARBA00022927"/>
    </source>
</evidence>
<feature type="transmembrane region" description="Helical" evidence="12">
    <location>
        <begin position="346"/>
        <end position="369"/>
    </location>
</feature>
<feature type="domain" description="ABC transmembrane type-1" evidence="13">
    <location>
        <begin position="180"/>
        <end position="369"/>
    </location>
</feature>
<dbReference type="InterPro" id="IPR025966">
    <property type="entry name" value="OppC_N"/>
</dbReference>
<keyword evidence="2 12" id="KW-0813">Transport</keyword>
<evidence type="ECO:0000256" key="9">
    <source>
        <dbReference type="ARBA" id="ARBA00023136"/>
    </source>
</evidence>
<feature type="transmembrane region" description="Helical" evidence="12">
    <location>
        <begin position="182"/>
        <end position="203"/>
    </location>
</feature>
<evidence type="ECO:0000313" key="15">
    <source>
        <dbReference type="Proteomes" id="UP000436483"/>
    </source>
</evidence>
<dbReference type="GO" id="GO:0015833">
    <property type="term" value="P:peptide transport"/>
    <property type="evidence" value="ECO:0007669"/>
    <property type="project" value="UniProtKB-KW"/>
</dbReference>
<evidence type="ECO:0000259" key="13">
    <source>
        <dbReference type="PROSITE" id="PS50928"/>
    </source>
</evidence>
<dbReference type="Pfam" id="PF00528">
    <property type="entry name" value="BPD_transp_1"/>
    <property type="match status" value="1"/>
</dbReference>
<dbReference type="Gene3D" id="1.10.3720.10">
    <property type="entry name" value="MetI-like"/>
    <property type="match status" value="1"/>
</dbReference>
<evidence type="ECO:0000256" key="2">
    <source>
        <dbReference type="ARBA" id="ARBA00022448"/>
    </source>
</evidence>
<keyword evidence="15" id="KW-1185">Reference proteome</keyword>
<evidence type="ECO:0000313" key="14">
    <source>
        <dbReference type="EMBL" id="MXQ10045.1"/>
    </source>
</evidence>
<comment type="similarity">
    <text evidence="10">Belongs to the binding-protein-dependent transport system permease family. OppBC subfamily.</text>
</comment>
<gene>
    <name evidence="14" type="ORF">GR328_00945</name>
</gene>
<keyword evidence="3" id="KW-1003">Cell membrane</keyword>
<dbReference type="InterPro" id="IPR035906">
    <property type="entry name" value="MetI-like_sf"/>
</dbReference>
<evidence type="ECO:0000256" key="4">
    <source>
        <dbReference type="ARBA" id="ARBA00022519"/>
    </source>
</evidence>
<evidence type="ECO:0000256" key="8">
    <source>
        <dbReference type="ARBA" id="ARBA00022989"/>
    </source>
</evidence>
<keyword evidence="5 12" id="KW-0812">Transmembrane</keyword>
<keyword evidence="7" id="KW-0653">Protein transport</keyword>
<dbReference type="Pfam" id="PF12911">
    <property type="entry name" value="OppC_N"/>
    <property type="match status" value="1"/>
</dbReference>
<dbReference type="GO" id="GO:0015031">
    <property type="term" value="P:protein transport"/>
    <property type="evidence" value="ECO:0007669"/>
    <property type="project" value="UniProtKB-KW"/>
</dbReference>
<keyword evidence="6" id="KW-0571">Peptide transport</keyword>
<dbReference type="OrthoDB" id="9805884at2"/>
<keyword evidence="4" id="KW-0997">Cell inner membrane</keyword>
<dbReference type="GO" id="GO:0055085">
    <property type="term" value="P:transmembrane transport"/>
    <property type="evidence" value="ECO:0007669"/>
    <property type="project" value="InterPro"/>
</dbReference>
<reference evidence="14 15" key="2">
    <citation type="submission" date="2020-01" db="EMBL/GenBank/DDBJ databases">
        <title>Microvirga sp. nov., an arsenate reduction bacterium isolated from Tibet hotspring sediments.</title>
        <authorList>
            <person name="Xian W.-D."/>
            <person name="Li W.-J."/>
        </authorList>
    </citation>
    <scope>NUCLEOTIDE SEQUENCE [LARGE SCALE GENOMIC DNA]</scope>
    <source>
        <strain evidence="14 15">KCTC 23863</strain>
    </source>
</reference>
<dbReference type="CDD" id="cd06261">
    <property type="entry name" value="TM_PBP2"/>
    <property type="match status" value="1"/>
</dbReference>
<dbReference type="InterPro" id="IPR000515">
    <property type="entry name" value="MetI-like"/>
</dbReference>
<feature type="transmembrane region" description="Helical" evidence="12">
    <location>
        <begin position="35"/>
        <end position="56"/>
    </location>
</feature>